<dbReference type="AlphaFoldDB" id="A0A368TSA3"/>
<name>A0A368TSA3_9GAMM</name>
<organism evidence="1 2">
    <name type="scientific">Billgrantia montanilacus</name>
    <dbReference type="NCBI Taxonomy" id="2282305"/>
    <lineage>
        <taxon>Bacteria</taxon>
        <taxon>Pseudomonadati</taxon>
        <taxon>Pseudomonadota</taxon>
        <taxon>Gammaproteobacteria</taxon>
        <taxon>Oceanospirillales</taxon>
        <taxon>Halomonadaceae</taxon>
        <taxon>Billgrantia</taxon>
    </lineage>
</organism>
<dbReference type="Proteomes" id="UP000252405">
    <property type="component" value="Unassembled WGS sequence"/>
</dbReference>
<sequence>MSQDRTGRPRGSRNIKPSKAAVASYYRLLQDKADTGDTAVAGWLLLLNEQRQDSDRSSPA</sequence>
<protein>
    <submittedName>
        <fullName evidence="1">Uncharacterized protein</fullName>
    </submittedName>
</protein>
<comment type="caution">
    <text evidence="1">The sequence shown here is derived from an EMBL/GenBank/DDBJ whole genome shotgun (WGS) entry which is preliminary data.</text>
</comment>
<proteinExistence type="predicted"/>
<accession>A0A368TSA3</accession>
<evidence type="ECO:0000313" key="1">
    <source>
        <dbReference type="EMBL" id="RCV87490.1"/>
    </source>
</evidence>
<keyword evidence="2" id="KW-1185">Reference proteome</keyword>
<reference evidence="1 2" key="1">
    <citation type="submission" date="2018-07" db="EMBL/GenBank/DDBJ databases">
        <title>Halomonas montanilacus sp. nov., isolated from Lake Pengyan on Tibetan Plateau.</title>
        <authorList>
            <person name="Lu H."/>
            <person name="Xing P."/>
            <person name="Wu Q."/>
        </authorList>
    </citation>
    <scope>NUCLEOTIDE SEQUENCE [LARGE SCALE GENOMIC DNA]</scope>
    <source>
        <strain evidence="1 2">PYC7W</strain>
    </source>
</reference>
<dbReference type="EMBL" id="QPII01000015">
    <property type="protein sequence ID" value="RCV87490.1"/>
    <property type="molecule type" value="Genomic_DNA"/>
</dbReference>
<gene>
    <name evidence="1" type="ORF">DU505_17105</name>
</gene>
<evidence type="ECO:0000313" key="2">
    <source>
        <dbReference type="Proteomes" id="UP000252405"/>
    </source>
</evidence>